<comment type="caution">
    <text evidence="4">The sequence shown here is derived from an EMBL/GenBank/DDBJ whole genome shotgun (WGS) entry which is preliminary data.</text>
</comment>
<keyword evidence="2" id="KW-0677">Repeat</keyword>
<dbReference type="Proteomes" id="UP000634136">
    <property type="component" value="Unassembled WGS sequence"/>
</dbReference>
<dbReference type="NCBIfam" id="TIGR00756">
    <property type="entry name" value="PPR"/>
    <property type="match status" value="5"/>
</dbReference>
<dbReference type="PANTHER" id="PTHR47926">
    <property type="entry name" value="PENTATRICOPEPTIDE REPEAT-CONTAINING PROTEIN"/>
    <property type="match status" value="1"/>
</dbReference>
<keyword evidence="5" id="KW-1185">Reference proteome</keyword>
<comment type="similarity">
    <text evidence="1">Belongs to the PPR family. PCMP-H subfamily.</text>
</comment>
<dbReference type="FunFam" id="1.25.40.10:FF:000090">
    <property type="entry name" value="Pentatricopeptide repeat-containing protein, chloroplastic"/>
    <property type="match status" value="1"/>
</dbReference>
<dbReference type="GO" id="GO:0003723">
    <property type="term" value="F:RNA binding"/>
    <property type="evidence" value="ECO:0007669"/>
    <property type="project" value="InterPro"/>
</dbReference>
<dbReference type="Pfam" id="PF01535">
    <property type="entry name" value="PPR"/>
    <property type="match status" value="4"/>
</dbReference>
<dbReference type="AlphaFoldDB" id="A0A834T9S2"/>
<dbReference type="GO" id="GO:0009451">
    <property type="term" value="P:RNA modification"/>
    <property type="evidence" value="ECO:0007669"/>
    <property type="project" value="InterPro"/>
</dbReference>
<evidence type="ECO:0000313" key="5">
    <source>
        <dbReference type="Proteomes" id="UP000634136"/>
    </source>
</evidence>
<reference evidence="4" key="1">
    <citation type="submission" date="2020-09" db="EMBL/GenBank/DDBJ databases">
        <title>Genome-Enabled Discovery of Anthraquinone Biosynthesis in Senna tora.</title>
        <authorList>
            <person name="Kang S.-H."/>
            <person name="Pandey R.P."/>
            <person name="Lee C.-M."/>
            <person name="Sim J.-S."/>
            <person name="Jeong J.-T."/>
            <person name="Choi B.-S."/>
            <person name="Jung M."/>
            <person name="Ginzburg D."/>
            <person name="Zhao K."/>
            <person name="Won S.Y."/>
            <person name="Oh T.-J."/>
            <person name="Yu Y."/>
            <person name="Kim N.-H."/>
            <person name="Lee O.R."/>
            <person name="Lee T.-H."/>
            <person name="Bashyal P."/>
            <person name="Kim T.-S."/>
            <person name="Lee W.-H."/>
            <person name="Kawkins C."/>
            <person name="Kim C.-K."/>
            <person name="Kim J.S."/>
            <person name="Ahn B.O."/>
            <person name="Rhee S.Y."/>
            <person name="Sohng J.K."/>
        </authorList>
    </citation>
    <scope>NUCLEOTIDE SEQUENCE</scope>
    <source>
        <tissue evidence="4">Leaf</tissue>
    </source>
</reference>
<dbReference type="Gene3D" id="1.25.40.10">
    <property type="entry name" value="Tetratricopeptide repeat domain"/>
    <property type="match status" value="5"/>
</dbReference>
<feature type="repeat" description="PPR" evidence="3">
    <location>
        <begin position="351"/>
        <end position="385"/>
    </location>
</feature>
<dbReference type="Pfam" id="PF20431">
    <property type="entry name" value="E_motif"/>
    <property type="match status" value="1"/>
</dbReference>
<dbReference type="EMBL" id="JAAIUW010000008">
    <property type="protein sequence ID" value="KAF7818113.1"/>
    <property type="molecule type" value="Genomic_DNA"/>
</dbReference>
<dbReference type="PROSITE" id="PS51375">
    <property type="entry name" value="PPR"/>
    <property type="match status" value="4"/>
</dbReference>
<dbReference type="InterPro" id="IPR046960">
    <property type="entry name" value="PPR_At4g14850-like_plant"/>
</dbReference>
<organism evidence="4 5">
    <name type="scientific">Senna tora</name>
    <dbReference type="NCBI Taxonomy" id="362788"/>
    <lineage>
        <taxon>Eukaryota</taxon>
        <taxon>Viridiplantae</taxon>
        <taxon>Streptophyta</taxon>
        <taxon>Embryophyta</taxon>
        <taxon>Tracheophyta</taxon>
        <taxon>Spermatophyta</taxon>
        <taxon>Magnoliopsida</taxon>
        <taxon>eudicotyledons</taxon>
        <taxon>Gunneridae</taxon>
        <taxon>Pentapetalae</taxon>
        <taxon>rosids</taxon>
        <taxon>fabids</taxon>
        <taxon>Fabales</taxon>
        <taxon>Fabaceae</taxon>
        <taxon>Caesalpinioideae</taxon>
        <taxon>Cassia clade</taxon>
        <taxon>Senna</taxon>
    </lineage>
</organism>
<name>A0A834T9S2_9FABA</name>
<gene>
    <name evidence="4" type="ORF">G2W53_023568</name>
</gene>
<dbReference type="FunFam" id="1.25.40.10:FF:000333">
    <property type="entry name" value="Pentatricopeptide repeat-containing protein"/>
    <property type="match status" value="1"/>
</dbReference>
<dbReference type="InterPro" id="IPR002885">
    <property type="entry name" value="PPR_rpt"/>
</dbReference>
<dbReference type="PANTHER" id="PTHR47926:SF511">
    <property type="entry name" value="PENTATRICOPEPTIDE REPEAT-CONTAINING PROTEIN"/>
    <property type="match status" value="1"/>
</dbReference>
<accession>A0A834T9S2</accession>
<sequence length="748" mass="83544">MKEIRALTRFFFLSTTSRGICTVSAAELNSLIDTCLHNNDIHKARKLFDENPTSRSRVSWNIMMSGYIQNDQIQHARDLFDEMPVRDVVSWNIMLSGFRRTSNTCGLYQCFLQMGRVGIAPNDYTISTILRAVVGTDFDVLIQQIHARALLMALHLNEFVGSALIIGYASLREKKAFGQVFDEILLKNITCWNALVSGYMELGKAADAQTTFDLMPEKNIVSWTTLVNGYIRNKQVDKARCIFDEMRERNVVSWTAMISGYVQNIRCVDALKLFVLMSKSGTRPNQFTFSSVLDACAGCSSLVMGQQVHQSIIKCGIPEDVITLTSLVDMYAKCGDMDAAFCVFESIPKKNLASWNSIIGGYARHGLANRALEELNRMEKTGVTPDEISYVNVLSACVHAGLVEEGEKHFIDMQSKYGIRREMEHYTCMVDLYGRAGELDKAEEIVKNMPLEPDVVLWGALLSACGLHSNIELAEFAATKMRELHKNHPASYTMLSKIQGEKGIWSIVNELRDTMKEAQVRKQRAISWVESPLHFRELAEKGPGLGEQIKGGLKSEEGKVSHSLIFHFLFSYLCFHQSQRQAGIYVLNTIQDKEGVFLSFLAPGPVVEETMPSLPASIKYLSFLVNVVHSNPRAFPILICTYRGSSRVLWLHTYRCPLLLEALGIEPEAVRRSPVSESRGVDMLYGSDKVRQILRIASVIANGTHINIATPSSGVGPTANLLSWKITAFGYFSLSSLSQLLLSDSVTT</sequence>
<feature type="repeat" description="PPR" evidence="3">
    <location>
        <begin position="320"/>
        <end position="350"/>
    </location>
</feature>
<feature type="repeat" description="PPR" evidence="3">
    <location>
        <begin position="56"/>
        <end position="90"/>
    </location>
</feature>
<dbReference type="OrthoDB" id="185373at2759"/>
<proteinExistence type="inferred from homology"/>
<evidence type="ECO:0000313" key="4">
    <source>
        <dbReference type="EMBL" id="KAF7818113.1"/>
    </source>
</evidence>
<dbReference type="Pfam" id="PF13041">
    <property type="entry name" value="PPR_2"/>
    <property type="match status" value="2"/>
</dbReference>
<protein>
    <submittedName>
        <fullName evidence="4">Pentatricopeptide repeat-containing protein</fullName>
    </submittedName>
</protein>
<evidence type="ECO:0000256" key="3">
    <source>
        <dbReference type="PROSITE-ProRule" id="PRU00708"/>
    </source>
</evidence>
<feature type="repeat" description="PPR" evidence="3">
    <location>
        <begin position="219"/>
        <end position="253"/>
    </location>
</feature>
<evidence type="ECO:0000256" key="2">
    <source>
        <dbReference type="ARBA" id="ARBA00022737"/>
    </source>
</evidence>
<dbReference type="InterPro" id="IPR046848">
    <property type="entry name" value="E_motif"/>
</dbReference>
<evidence type="ECO:0000256" key="1">
    <source>
        <dbReference type="ARBA" id="ARBA00006643"/>
    </source>
</evidence>
<dbReference type="InterPro" id="IPR011990">
    <property type="entry name" value="TPR-like_helical_dom_sf"/>
</dbReference>